<evidence type="ECO:0000313" key="5">
    <source>
        <dbReference type="Proteomes" id="UP001152964"/>
    </source>
</evidence>
<evidence type="ECO:0000256" key="1">
    <source>
        <dbReference type="ARBA" id="ARBA00004450"/>
    </source>
</evidence>
<keyword evidence="3" id="KW-0496">Mitochondrion</keyword>
<keyword evidence="3" id="KW-1000">Mitochondrion outer membrane</keyword>
<dbReference type="InterPro" id="IPR014843">
    <property type="entry name" value="Him1/Fmp52"/>
</dbReference>
<dbReference type="Pfam" id="PF08732">
    <property type="entry name" value="HIM1"/>
    <property type="match status" value="1"/>
</dbReference>
<evidence type="ECO:0000313" key="4">
    <source>
        <dbReference type="EMBL" id="CAI1946682.1"/>
    </source>
</evidence>
<reference evidence="4" key="1">
    <citation type="submission" date="2022-08" db="EMBL/GenBank/DDBJ databases">
        <authorList>
            <person name="Byrne P K."/>
        </authorList>
    </citation>
    <scope>NUCLEOTIDE SEQUENCE</scope>
    <source>
        <strain evidence="4">UCD650</strain>
    </source>
</reference>
<comment type="similarity">
    <text evidence="2">Belongs to the FMP52 family.</text>
</comment>
<keyword evidence="5" id="KW-1185">Reference proteome</keyword>
<evidence type="ECO:0000256" key="3">
    <source>
        <dbReference type="ARBA" id="ARBA00022787"/>
    </source>
</evidence>
<dbReference type="EMBL" id="OX291495">
    <property type="protein sequence ID" value="CAI1946682.1"/>
    <property type="molecule type" value="Genomic_DNA"/>
</dbReference>
<organism evidence="4 5">
    <name type="scientific">Saccharomyces eubayanus</name>
    <name type="common">Yeast</name>
    <dbReference type="NCBI Taxonomy" id="1080349"/>
    <lineage>
        <taxon>Eukaryota</taxon>
        <taxon>Fungi</taxon>
        <taxon>Dikarya</taxon>
        <taxon>Ascomycota</taxon>
        <taxon>Saccharomycotina</taxon>
        <taxon>Saccharomycetes</taxon>
        <taxon>Saccharomycetales</taxon>
        <taxon>Saccharomycetaceae</taxon>
        <taxon>Saccharomyces</taxon>
    </lineage>
</organism>
<name>A0ABN8VNA4_SACEU</name>
<evidence type="ECO:0000256" key="2">
    <source>
        <dbReference type="ARBA" id="ARBA00006617"/>
    </source>
</evidence>
<proteinExistence type="inferred from homology"/>
<dbReference type="SUPFAM" id="SSF51735">
    <property type="entry name" value="NAD(P)-binding Rossmann-fold domains"/>
    <property type="match status" value="1"/>
</dbReference>
<sequence>MHIVKTVQAKMNGLVLGATGLCGGAFLRQAQEAPQFAKVFAILRRELPSPATNKIVAMVEKDTSQWPALISEEMHPQVLFTALATTRAAAGGLDKQYKIDHDLNMQLARAAKDRGCDTIVLVSSAGAHVDSRFGYMKMKGEIERDIIALDFKHTIILRPGPLLGERTNSKQSGFGGNLAAALGARVYRSRLQSWLGYPVYGDDVGKAGVHLALNPSGKDKVQFVSSRDILDIASSLGKTNA</sequence>
<dbReference type="InterPro" id="IPR036291">
    <property type="entry name" value="NAD(P)-bd_dom_sf"/>
</dbReference>
<gene>
    <name evidence="4" type="primary">U6500E00870</name>
    <name evidence="4" type="ORF">SEUBUCD650_0E00870</name>
</gene>
<keyword evidence="3" id="KW-0472">Membrane</keyword>
<dbReference type="Proteomes" id="UP001152964">
    <property type="component" value="Chromosome 5"/>
</dbReference>
<protein>
    <recommendedName>
        <fullName evidence="6">FMP52-like protein</fullName>
    </recommendedName>
</protein>
<comment type="subcellular location">
    <subcellularLocation>
        <location evidence="1">Mitochondrion outer membrane</location>
        <topology evidence="1">Peripheral membrane protein</topology>
    </subcellularLocation>
</comment>
<dbReference type="PANTHER" id="PTHR14097">
    <property type="entry name" value="OXIDOREDUCTASE HTATIP2"/>
    <property type="match status" value="1"/>
</dbReference>
<accession>A0ABN8VNA4</accession>
<evidence type="ECO:0008006" key="6">
    <source>
        <dbReference type="Google" id="ProtNLM"/>
    </source>
</evidence>
<dbReference type="Gene3D" id="3.40.50.720">
    <property type="entry name" value="NAD(P)-binding Rossmann-like Domain"/>
    <property type="match status" value="1"/>
</dbReference>
<dbReference type="PANTHER" id="PTHR14097:SF7">
    <property type="entry name" value="OXIDOREDUCTASE HTATIP2"/>
    <property type="match status" value="1"/>
</dbReference>